<reference evidence="3 5" key="2">
    <citation type="submission" date="2018-06" db="EMBL/GenBank/DDBJ databases">
        <authorList>
            <consortium name="Pathogen Informatics"/>
            <person name="Doyle S."/>
        </authorList>
    </citation>
    <scope>NUCLEOTIDE SEQUENCE [LARGE SCALE GENOMIC DNA]</scope>
    <source>
        <strain evidence="3 5">NCTC12022</strain>
    </source>
</reference>
<dbReference type="Pfam" id="PF24268">
    <property type="entry name" value="NttC"/>
    <property type="match status" value="1"/>
</dbReference>
<evidence type="ECO:0000313" key="5">
    <source>
        <dbReference type="Proteomes" id="UP000251942"/>
    </source>
</evidence>
<evidence type="ECO:0000313" key="3">
    <source>
        <dbReference type="EMBL" id="SPX61350.1"/>
    </source>
</evidence>
<feature type="signal peptide" evidence="1">
    <location>
        <begin position="1"/>
        <end position="22"/>
    </location>
</feature>
<organism evidence="2 4">
    <name type="scientific">Legionella feeleii</name>
    <dbReference type="NCBI Taxonomy" id="453"/>
    <lineage>
        <taxon>Bacteria</taxon>
        <taxon>Pseudomonadati</taxon>
        <taxon>Pseudomonadota</taxon>
        <taxon>Gammaproteobacteria</taxon>
        <taxon>Legionellales</taxon>
        <taxon>Legionellaceae</taxon>
        <taxon>Legionella</taxon>
    </lineage>
</organism>
<sequence length="130" mass="13838">MNRLFKGLSVAALSLATSAVFASPTYLIIHNRTNVESNAYIDGTIDSHQPTKANSDGKVHWAVVRMICFGHITGGNCGALIKMATNTPNPVNLGWLNLNIESGVITPSEIRANGYTIKVNGPGEATITKD</sequence>
<evidence type="ECO:0000313" key="4">
    <source>
        <dbReference type="Proteomes" id="UP000054698"/>
    </source>
</evidence>
<keyword evidence="4" id="KW-1185">Reference proteome</keyword>
<dbReference type="PATRIC" id="fig|453.4.peg.517"/>
<dbReference type="InterPro" id="IPR056211">
    <property type="entry name" value="NttC-like"/>
</dbReference>
<evidence type="ECO:0000256" key="1">
    <source>
        <dbReference type="SAM" id="SignalP"/>
    </source>
</evidence>
<gene>
    <name evidence="2" type="ORF">Lfee_0476</name>
    <name evidence="3" type="ORF">NCTC12022_02090</name>
</gene>
<proteinExistence type="predicted"/>
<reference evidence="2 4" key="1">
    <citation type="submission" date="2015-11" db="EMBL/GenBank/DDBJ databases">
        <title>Genomic analysis of 38 Legionella species identifies large and diverse effector repertoires.</title>
        <authorList>
            <person name="Burstein D."/>
            <person name="Amaro F."/>
            <person name="Zusman T."/>
            <person name="Lifshitz Z."/>
            <person name="Cohen O."/>
            <person name="Gilbert J.A."/>
            <person name="Pupko T."/>
            <person name="Shuman H.A."/>
            <person name="Segal G."/>
        </authorList>
    </citation>
    <scope>NUCLEOTIDE SEQUENCE [LARGE SCALE GENOMIC DNA]</scope>
    <source>
        <strain evidence="2 4">WO-44C</strain>
    </source>
</reference>
<dbReference type="RefSeq" id="WP_058443694.1">
    <property type="nucleotide sequence ID" value="NZ_CAAAHT010000012.1"/>
</dbReference>
<feature type="chain" id="PRO_5036003118" evidence="1">
    <location>
        <begin position="23"/>
        <end position="130"/>
    </location>
</feature>
<name>A0A0W0U5C7_9GAMM</name>
<dbReference type="Proteomes" id="UP000054698">
    <property type="component" value="Unassembled WGS sequence"/>
</dbReference>
<dbReference type="EMBL" id="UASS01000018">
    <property type="protein sequence ID" value="SPX61350.1"/>
    <property type="molecule type" value="Genomic_DNA"/>
</dbReference>
<dbReference type="OrthoDB" id="5652447at2"/>
<keyword evidence="1" id="KW-0732">Signal</keyword>
<dbReference type="AlphaFoldDB" id="A0A0W0U5C7"/>
<dbReference type="EMBL" id="LNYB01000016">
    <property type="protein sequence ID" value="KTD03120.1"/>
    <property type="molecule type" value="Genomic_DNA"/>
</dbReference>
<dbReference type="Proteomes" id="UP000251942">
    <property type="component" value="Unassembled WGS sequence"/>
</dbReference>
<evidence type="ECO:0000313" key="2">
    <source>
        <dbReference type="EMBL" id="KTD03120.1"/>
    </source>
</evidence>
<protein>
    <submittedName>
        <fullName evidence="2">Uncharacterized protein</fullName>
    </submittedName>
</protein>
<accession>A0A0W0U5C7</accession>